<dbReference type="EMBL" id="DYUC01000016">
    <property type="protein sequence ID" value="HJG85764.1"/>
    <property type="molecule type" value="Genomic_DNA"/>
</dbReference>
<organism evidence="1 2">
    <name type="scientific">Pseudoflavonifractor capillosus</name>
    <dbReference type="NCBI Taxonomy" id="106588"/>
    <lineage>
        <taxon>Bacteria</taxon>
        <taxon>Bacillati</taxon>
        <taxon>Bacillota</taxon>
        <taxon>Clostridia</taxon>
        <taxon>Eubacteriales</taxon>
        <taxon>Oscillospiraceae</taxon>
        <taxon>Pseudoflavonifractor</taxon>
    </lineage>
</organism>
<evidence type="ECO:0000313" key="2">
    <source>
        <dbReference type="Proteomes" id="UP000760668"/>
    </source>
</evidence>
<dbReference type="AlphaFoldDB" id="A0A921SS29"/>
<proteinExistence type="predicted"/>
<reference evidence="1" key="2">
    <citation type="submission" date="2021-09" db="EMBL/GenBank/DDBJ databases">
        <authorList>
            <person name="Gilroy R."/>
        </authorList>
    </citation>
    <scope>NUCLEOTIDE SEQUENCE</scope>
    <source>
        <strain evidence="1">CHK179-5677</strain>
    </source>
</reference>
<gene>
    <name evidence="1" type="ORF">K8V01_01845</name>
</gene>
<reference evidence="1" key="1">
    <citation type="journal article" date="2021" name="PeerJ">
        <title>Extensive microbial diversity within the chicken gut microbiome revealed by metagenomics and culture.</title>
        <authorList>
            <person name="Gilroy R."/>
            <person name="Ravi A."/>
            <person name="Getino M."/>
            <person name="Pursley I."/>
            <person name="Horton D.L."/>
            <person name="Alikhan N.F."/>
            <person name="Baker D."/>
            <person name="Gharbi K."/>
            <person name="Hall N."/>
            <person name="Watson M."/>
            <person name="Adriaenssens E.M."/>
            <person name="Foster-Nyarko E."/>
            <person name="Jarju S."/>
            <person name="Secka A."/>
            <person name="Antonio M."/>
            <person name="Oren A."/>
            <person name="Chaudhuri R.R."/>
            <person name="La Ragione R."/>
            <person name="Hildebrand F."/>
            <person name="Pallen M.J."/>
        </authorList>
    </citation>
    <scope>NUCLEOTIDE SEQUENCE</scope>
    <source>
        <strain evidence="1">CHK179-5677</strain>
    </source>
</reference>
<name>A0A921SS29_9FIRM</name>
<comment type="caution">
    <text evidence="1">The sequence shown here is derived from an EMBL/GenBank/DDBJ whole genome shotgun (WGS) entry which is preliminary data.</text>
</comment>
<evidence type="ECO:0000313" key="1">
    <source>
        <dbReference type="EMBL" id="HJG85764.1"/>
    </source>
</evidence>
<dbReference type="RefSeq" id="WP_295368628.1">
    <property type="nucleotide sequence ID" value="NZ_DYUC01000016.1"/>
</dbReference>
<accession>A0A921SS29</accession>
<dbReference type="Proteomes" id="UP000760668">
    <property type="component" value="Unassembled WGS sequence"/>
</dbReference>
<sequence length="127" mass="14173">MDERKELARRLRQMAVTTGDLSCLGCGYERGCSVHGCAVLRRASDLLAPAVDINKPIPLEELRAAAAERPVLVFVLCVDEDGQLVNPEWGEWEMFYGDEFVGNGTYDIAANYGRTFVAFWDEPGRDE</sequence>
<protein>
    <submittedName>
        <fullName evidence="1">Uncharacterized protein</fullName>
    </submittedName>
</protein>